<accession>A0AC60A1V4</accession>
<name>A0AC60A1V4_RANTA</name>
<sequence length="119" mass="13069">MSQGKLNVLKEEMARVNINILGISELKRKKKTATIKISERKGSLACYSAAQFNSVAQSCPTLCDPMDYSTPGFLVHHQNLLGAFSNSRSLSQRYHPTISSSVIPFSSRLQSFPASGSFQ</sequence>
<reference evidence="1" key="2">
    <citation type="submission" date="2025-03" db="EMBL/GenBank/DDBJ databases">
        <authorList>
            <consortium name="ELIXIR-Norway"/>
            <consortium name="Elixir Norway"/>
        </authorList>
    </citation>
    <scope>NUCLEOTIDE SEQUENCE</scope>
</reference>
<dbReference type="Proteomes" id="UP001162501">
    <property type="component" value="Chromosome 5"/>
</dbReference>
<proteinExistence type="predicted"/>
<gene>
    <name evidence="1" type="ORF">MRATA1EN22A_LOCUS24682</name>
</gene>
<reference evidence="1" key="1">
    <citation type="submission" date="2023-05" db="EMBL/GenBank/DDBJ databases">
        <authorList>
            <consortium name="ELIXIR-Norway"/>
        </authorList>
    </citation>
    <scope>NUCLEOTIDE SEQUENCE</scope>
</reference>
<evidence type="ECO:0000313" key="2">
    <source>
        <dbReference type="Proteomes" id="UP001162501"/>
    </source>
</evidence>
<evidence type="ECO:0000313" key="1">
    <source>
        <dbReference type="EMBL" id="CAN0531445.1"/>
    </source>
</evidence>
<dbReference type="EMBL" id="OX596089">
    <property type="protein sequence ID" value="CAN0531445.1"/>
    <property type="molecule type" value="Genomic_DNA"/>
</dbReference>
<protein>
    <submittedName>
        <fullName evidence="1">Uncharacterized protein</fullName>
    </submittedName>
</protein>
<organism evidence="1 2">
    <name type="scientific">Rangifer tarandus platyrhynchus</name>
    <name type="common">Svalbard reindeer</name>
    <dbReference type="NCBI Taxonomy" id="3082113"/>
    <lineage>
        <taxon>Eukaryota</taxon>
        <taxon>Metazoa</taxon>
        <taxon>Chordata</taxon>
        <taxon>Craniata</taxon>
        <taxon>Vertebrata</taxon>
        <taxon>Euteleostomi</taxon>
        <taxon>Mammalia</taxon>
        <taxon>Eutheria</taxon>
        <taxon>Laurasiatheria</taxon>
        <taxon>Artiodactyla</taxon>
        <taxon>Ruminantia</taxon>
        <taxon>Pecora</taxon>
        <taxon>Cervidae</taxon>
        <taxon>Odocoileinae</taxon>
        <taxon>Rangifer</taxon>
    </lineage>
</organism>